<accession>A0A0N7H0U2</accession>
<reference evidence="6 7" key="2">
    <citation type="journal article" date="2018" name="Nature">
        <title>Mutant phenotypes for thousands of bacterial genes of unknown function.</title>
        <authorList>
            <person name="Price M.N."/>
            <person name="Wetmore K.M."/>
            <person name="Waters R.J."/>
            <person name="Callaghan M."/>
            <person name="Ray J."/>
            <person name="Liu H."/>
            <person name="Kuehl J.V."/>
            <person name="Melnyk R.A."/>
            <person name="Lamson J.S."/>
            <person name="Suh Y."/>
            <person name="Carlson H.K."/>
            <person name="Esquivel Z."/>
            <person name="Sadeeshkumar H."/>
            <person name="Chakraborty R."/>
            <person name="Zane G.M."/>
            <person name="Rubin B.E."/>
            <person name="Wall J.D."/>
            <person name="Visel A."/>
            <person name="Bristow J."/>
            <person name="Blow M.J."/>
            <person name="Arkin A.P."/>
            <person name="Deutschbauer A.M."/>
        </authorList>
    </citation>
    <scope>NUCLEOTIDE SEQUENCE [LARGE SCALE GENOMIC DNA]</scope>
    <source>
        <strain evidence="6 7">FW300-N2E3</strain>
    </source>
</reference>
<sequence>MTKDDMTESAHPKPAGGKGLVVKRKSTITELPTESDPVNTGMGVLGLALRAGAAHRSNEHHRSKKGDKAKQLDRRPVFLAMQGGGAKGIVHVGGLTALDDMNLDIKGVAGTSAGSIVAALVAVGYKGKDLLNLDGDGNLFETLPSKLKVKKPTDLFPFWGWQALRFSRLVITAGGRLLSLESKLLTWLFPSKKPGPVKRALRRLFGFLSVAAKLVFCGYLIYEGVEWVAVQDQETLKTTMWIAVGVIITLGLVVWKALKGITTVNKVRDFIDNALRNKITLMKDTDKGVTFADLQRAKKSPLKIVATNVYGETLELFCVERTPDVAIADAVAASICLPVIFKPWRLVFERHNTHPPTPVETTFLDGGLVSNLPAWPFDQERKDNPDIPTIALSIGEPPVPTHKHWLFSLVGSVVNGSQEVHTRAAGQMSQVALSTTLGMLDFDKPVLVLRNEAKKARLTTQNKVTFDLAISPRVLRAFVAAVQREIEMLTAAPLAWASPIPADARIRVSLAVEQSGSFAASYTAGHQPGDKDAANLGVKVTSHIAHYCWNKQALYSRVFPPTILPNKLAERGVWGDACFIICIPLFSKAPLYPVSQPATMTQQPKGCVVVIESNIPVIATTEAQKIAFSKFVETVRERVLYLDQEVDNNKRATADFAQETNKWR</sequence>
<dbReference type="EMBL" id="CP012830">
    <property type="protein sequence ID" value="ALI04092.1"/>
    <property type="molecule type" value="Genomic_DNA"/>
</dbReference>
<keyword evidence="2" id="KW-0378">Hydrolase</keyword>
<feature type="transmembrane region" description="Helical" evidence="4">
    <location>
        <begin position="200"/>
        <end position="221"/>
    </location>
</feature>
<keyword evidence="4" id="KW-0812">Transmembrane</keyword>
<dbReference type="Proteomes" id="UP000066487">
    <property type="component" value="Chromosome"/>
</dbReference>
<feature type="short sequence motif" description="GXSXG" evidence="2">
    <location>
        <begin position="110"/>
        <end position="114"/>
    </location>
</feature>
<feature type="active site" description="Proton acceptor" evidence="2">
    <location>
        <position position="365"/>
    </location>
</feature>
<dbReference type="InterPro" id="IPR052580">
    <property type="entry name" value="Lipid_Hydrolase"/>
</dbReference>
<dbReference type="InterPro" id="IPR002641">
    <property type="entry name" value="PNPLA_dom"/>
</dbReference>
<dbReference type="InterPro" id="IPR016035">
    <property type="entry name" value="Acyl_Trfase/lysoPLipase"/>
</dbReference>
<dbReference type="SUPFAM" id="SSF52151">
    <property type="entry name" value="FabD/lysophospholipase-like"/>
    <property type="match status" value="1"/>
</dbReference>
<dbReference type="PANTHER" id="PTHR46394">
    <property type="entry name" value="ANNEXIN"/>
    <property type="match status" value="1"/>
</dbReference>
<dbReference type="GO" id="GO:0016042">
    <property type="term" value="P:lipid catabolic process"/>
    <property type="evidence" value="ECO:0007669"/>
    <property type="project" value="UniProtKB-UniRule"/>
</dbReference>
<gene>
    <name evidence="6" type="ORF">AO353_24615</name>
</gene>
<keyword evidence="4" id="KW-1133">Transmembrane helix</keyword>
<keyword evidence="1 2" id="KW-0443">Lipid metabolism</keyword>
<feature type="short sequence motif" description="GXGXXG" evidence="2">
    <location>
        <begin position="83"/>
        <end position="88"/>
    </location>
</feature>
<dbReference type="PANTHER" id="PTHR46394:SF1">
    <property type="entry name" value="PNPLA DOMAIN-CONTAINING PROTEIN"/>
    <property type="match status" value="1"/>
</dbReference>
<dbReference type="GO" id="GO:0016787">
    <property type="term" value="F:hydrolase activity"/>
    <property type="evidence" value="ECO:0007669"/>
    <property type="project" value="UniProtKB-UniRule"/>
</dbReference>
<dbReference type="AlphaFoldDB" id="A0A0N7H0U2"/>
<reference evidence="7" key="1">
    <citation type="submission" date="2015-09" db="EMBL/GenBank/DDBJ databases">
        <title>Whole genome sequence of Pseudomonas fluorescens FW300-N2E3.</title>
        <authorList>
            <person name="Ray J."/>
            <person name="Melnyk R."/>
            <person name="Deutschbauer A."/>
        </authorList>
    </citation>
    <scope>NUCLEOTIDE SEQUENCE [LARGE SCALE GENOMIC DNA]</scope>
    <source>
        <strain evidence="7">FW300-N2E3</strain>
    </source>
</reference>
<evidence type="ECO:0000256" key="2">
    <source>
        <dbReference type="PROSITE-ProRule" id="PRU01161"/>
    </source>
</evidence>
<protein>
    <recommendedName>
        <fullName evidence="5">PNPLA domain-containing protein</fullName>
    </recommendedName>
</protein>
<proteinExistence type="predicted"/>
<evidence type="ECO:0000256" key="3">
    <source>
        <dbReference type="SAM" id="MobiDB-lite"/>
    </source>
</evidence>
<feature type="transmembrane region" description="Helical" evidence="4">
    <location>
        <begin position="241"/>
        <end position="258"/>
    </location>
</feature>
<feature type="region of interest" description="Disordered" evidence="3">
    <location>
        <begin position="1"/>
        <end position="36"/>
    </location>
</feature>
<feature type="region of interest" description="Disordered" evidence="3">
    <location>
        <begin position="52"/>
        <end position="72"/>
    </location>
</feature>
<name>A0A0N7H0U2_PSEFL</name>
<feature type="compositionally biased region" description="Basic and acidic residues" evidence="3">
    <location>
        <begin position="1"/>
        <end position="11"/>
    </location>
</feature>
<dbReference type="PROSITE" id="PS51635">
    <property type="entry name" value="PNPLA"/>
    <property type="match status" value="1"/>
</dbReference>
<evidence type="ECO:0000313" key="6">
    <source>
        <dbReference type="EMBL" id="ALI04092.1"/>
    </source>
</evidence>
<dbReference type="Gene3D" id="3.40.1090.10">
    <property type="entry name" value="Cytosolic phospholipase A2 catalytic domain"/>
    <property type="match status" value="2"/>
</dbReference>
<dbReference type="Pfam" id="PF01734">
    <property type="entry name" value="Patatin"/>
    <property type="match status" value="1"/>
</dbReference>
<evidence type="ECO:0000256" key="4">
    <source>
        <dbReference type="SAM" id="Phobius"/>
    </source>
</evidence>
<organism evidence="6 7">
    <name type="scientific">Pseudomonas fluorescens</name>
    <dbReference type="NCBI Taxonomy" id="294"/>
    <lineage>
        <taxon>Bacteria</taxon>
        <taxon>Pseudomonadati</taxon>
        <taxon>Pseudomonadota</taxon>
        <taxon>Gammaproteobacteria</taxon>
        <taxon>Pseudomonadales</taxon>
        <taxon>Pseudomonadaceae</taxon>
        <taxon>Pseudomonas</taxon>
    </lineage>
</organism>
<feature type="domain" description="PNPLA" evidence="5">
    <location>
        <begin position="79"/>
        <end position="378"/>
    </location>
</feature>
<keyword evidence="2" id="KW-0442">Lipid degradation</keyword>
<feature type="short sequence motif" description="DGA/G" evidence="2">
    <location>
        <begin position="365"/>
        <end position="367"/>
    </location>
</feature>
<keyword evidence="4" id="KW-0472">Membrane</keyword>
<evidence type="ECO:0000256" key="1">
    <source>
        <dbReference type="ARBA" id="ARBA00023098"/>
    </source>
</evidence>
<evidence type="ECO:0000259" key="5">
    <source>
        <dbReference type="PROSITE" id="PS51635"/>
    </source>
</evidence>
<feature type="active site" description="Nucleophile" evidence="2">
    <location>
        <position position="112"/>
    </location>
</feature>
<evidence type="ECO:0000313" key="7">
    <source>
        <dbReference type="Proteomes" id="UP000066487"/>
    </source>
</evidence>